<dbReference type="GO" id="GO:0005576">
    <property type="term" value="C:extracellular region"/>
    <property type="evidence" value="ECO:0007669"/>
    <property type="project" value="UniProtKB-SubCell"/>
</dbReference>
<protein>
    <recommendedName>
        <fullName evidence="6">S-protein homolog</fullName>
    </recommendedName>
</protein>
<gene>
    <name evidence="7" type="ORF">Sangu_0715000</name>
</gene>
<reference evidence="7" key="2">
    <citation type="journal article" date="2024" name="Plant">
        <title>Genomic evolution and insights into agronomic trait innovations of Sesamum species.</title>
        <authorList>
            <person name="Miao H."/>
            <person name="Wang L."/>
            <person name="Qu L."/>
            <person name="Liu H."/>
            <person name="Sun Y."/>
            <person name="Le M."/>
            <person name="Wang Q."/>
            <person name="Wei S."/>
            <person name="Zheng Y."/>
            <person name="Lin W."/>
            <person name="Duan Y."/>
            <person name="Cao H."/>
            <person name="Xiong S."/>
            <person name="Wang X."/>
            <person name="Wei L."/>
            <person name="Li C."/>
            <person name="Ma Q."/>
            <person name="Ju M."/>
            <person name="Zhao R."/>
            <person name="Li G."/>
            <person name="Mu C."/>
            <person name="Tian Q."/>
            <person name="Mei H."/>
            <person name="Zhang T."/>
            <person name="Gao T."/>
            <person name="Zhang H."/>
        </authorList>
    </citation>
    <scope>NUCLEOTIDE SEQUENCE</scope>
    <source>
        <strain evidence="7">G01</strain>
    </source>
</reference>
<keyword evidence="3 6" id="KW-0713">Self-incompatibility</keyword>
<dbReference type="AlphaFoldDB" id="A0AAW2PUU3"/>
<evidence type="ECO:0000256" key="6">
    <source>
        <dbReference type="RuleBase" id="RU367044"/>
    </source>
</evidence>
<dbReference type="PANTHER" id="PTHR31232">
    <property type="match status" value="1"/>
</dbReference>
<comment type="caution">
    <text evidence="7">The sequence shown here is derived from an EMBL/GenBank/DDBJ whole genome shotgun (WGS) entry which is preliminary data.</text>
</comment>
<evidence type="ECO:0000256" key="3">
    <source>
        <dbReference type="ARBA" id="ARBA00022471"/>
    </source>
</evidence>
<name>A0AAW2PUU3_9LAMI</name>
<dbReference type="Pfam" id="PF05938">
    <property type="entry name" value="Self-incomp_S1"/>
    <property type="match status" value="1"/>
</dbReference>
<evidence type="ECO:0000256" key="4">
    <source>
        <dbReference type="ARBA" id="ARBA00022525"/>
    </source>
</evidence>
<accession>A0AAW2PUU3</accession>
<sequence length="120" mass="13741">MAIEKAQCFLSRKFEVHVVSNLPPQPGPLVAHCASKDDDLGNHTLTTDQDFHFDFCVVPFTTLFFCHLWWGNKDISFDVFNTKTIMQQCTDRQCYWAAKSDGIYFAGSCPPEGLHKVYSW</sequence>
<comment type="subcellular location">
    <subcellularLocation>
        <location evidence="1 6">Secreted</location>
    </subcellularLocation>
</comment>
<proteinExistence type="inferred from homology"/>
<evidence type="ECO:0000313" key="7">
    <source>
        <dbReference type="EMBL" id="KAL0358656.1"/>
    </source>
</evidence>
<keyword evidence="5" id="KW-0732">Signal</keyword>
<dbReference type="InterPro" id="IPR010264">
    <property type="entry name" value="Self-incomp_S1"/>
</dbReference>
<keyword evidence="4 6" id="KW-0964">Secreted</keyword>
<evidence type="ECO:0000256" key="5">
    <source>
        <dbReference type="ARBA" id="ARBA00022729"/>
    </source>
</evidence>
<evidence type="ECO:0000256" key="2">
    <source>
        <dbReference type="ARBA" id="ARBA00005581"/>
    </source>
</evidence>
<organism evidence="7">
    <name type="scientific">Sesamum angustifolium</name>
    <dbReference type="NCBI Taxonomy" id="2727405"/>
    <lineage>
        <taxon>Eukaryota</taxon>
        <taxon>Viridiplantae</taxon>
        <taxon>Streptophyta</taxon>
        <taxon>Embryophyta</taxon>
        <taxon>Tracheophyta</taxon>
        <taxon>Spermatophyta</taxon>
        <taxon>Magnoliopsida</taxon>
        <taxon>eudicotyledons</taxon>
        <taxon>Gunneridae</taxon>
        <taxon>Pentapetalae</taxon>
        <taxon>asterids</taxon>
        <taxon>lamiids</taxon>
        <taxon>Lamiales</taxon>
        <taxon>Pedaliaceae</taxon>
        <taxon>Sesamum</taxon>
    </lineage>
</organism>
<evidence type="ECO:0000256" key="1">
    <source>
        <dbReference type="ARBA" id="ARBA00004613"/>
    </source>
</evidence>
<dbReference type="EMBL" id="JACGWK010000004">
    <property type="protein sequence ID" value="KAL0358656.1"/>
    <property type="molecule type" value="Genomic_DNA"/>
</dbReference>
<dbReference type="PANTHER" id="PTHR31232:SF61">
    <property type="entry name" value="S-PROTEIN HOMOLOG"/>
    <property type="match status" value="1"/>
</dbReference>
<dbReference type="GO" id="GO:0060320">
    <property type="term" value="P:rejection of self pollen"/>
    <property type="evidence" value="ECO:0007669"/>
    <property type="project" value="UniProtKB-KW"/>
</dbReference>
<comment type="similarity">
    <text evidence="2 6">Belongs to the plant self-incompatibility (S1) protein family.</text>
</comment>
<reference evidence="7" key="1">
    <citation type="submission" date="2020-06" db="EMBL/GenBank/DDBJ databases">
        <authorList>
            <person name="Li T."/>
            <person name="Hu X."/>
            <person name="Zhang T."/>
            <person name="Song X."/>
            <person name="Zhang H."/>
            <person name="Dai N."/>
            <person name="Sheng W."/>
            <person name="Hou X."/>
            <person name="Wei L."/>
        </authorList>
    </citation>
    <scope>NUCLEOTIDE SEQUENCE</scope>
    <source>
        <strain evidence="7">G01</strain>
        <tissue evidence="7">Leaf</tissue>
    </source>
</reference>